<dbReference type="Pfam" id="PF00092">
    <property type="entry name" value="VWA"/>
    <property type="match status" value="1"/>
</dbReference>
<comment type="caution">
    <text evidence="6">The sequence shown here is derived from an EMBL/GenBank/DDBJ whole genome shotgun (WGS) entry which is preliminary data.</text>
</comment>
<evidence type="ECO:0000313" key="7">
    <source>
        <dbReference type="Proteomes" id="UP001162483"/>
    </source>
</evidence>
<dbReference type="PROSITE" id="PS50234">
    <property type="entry name" value="VWFA"/>
    <property type="match status" value="1"/>
</dbReference>
<evidence type="ECO:0000259" key="5">
    <source>
        <dbReference type="PROSITE" id="PS50234"/>
    </source>
</evidence>
<dbReference type="PANTHER" id="PTHR46393">
    <property type="entry name" value="SUSHI DOMAIN-CONTAINING PROTEIN"/>
    <property type="match status" value="1"/>
</dbReference>
<feature type="non-terminal residue" evidence="6">
    <location>
        <position position="105"/>
    </location>
</feature>
<keyword evidence="4" id="KW-0325">Glycoprotein</keyword>
<evidence type="ECO:0000256" key="4">
    <source>
        <dbReference type="ARBA" id="ARBA00023180"/>
    </source>
</evidence>
<feature type="non-terminal residue" evidence="6">
    <location>
        <position position="1"/>
    </location>
</feature>
<keyword evidence="1" id="KW-0768">Sushi</keyword>
<evidence type="ECO:0000256" key="1">
    <source>
        <dbReference type="ARBA" id="ARBA00022659"/>
    </source>
</evidence>
<evidence type="ECO:0000256" key="3">
    <source>
        <dbReference type="ARBA" id="ARBA00022737"/>
    </source>
</evidence>
<dbReference type="EMBL" id="CATNWA010015369">
    <property type="protein sequence ID" value="CAI9582523.1"/>
    <property type="molecule type" value="Genomic_DNA"/>
</dbReference>
<organism evidence="6 7">
    <name type="scientific">Staurois parvus</name>
    <dbReference type="NCBI Taxonomy" id="386267"/>
    <lineage>
        <taxon>Eukaryota</taxon>
        <taxon>Metazoa</taxon>
        <taxon>Chordata</taxon>
        <taxon>Craniata</taxon>
        <taxon>Vertebrata</taxon>
        <taxon>Euteleostomi</taxon>
        <taxon>Amphibia</taxon>
        <taxon>Batrachia</taxon>
        <taxon>Anura</taxon>
        <taxon>Neobatrachia</taxon>
        <taxon>Ranoidea</taxon>
        <taxon>Ranidae</taxon>
        <taxon>Staurois</taxon>
    </lineage>
</organism>
<accession>A0ABN9ECW8</accession>
<gene>
    <name evidence="6" type="ORF">SPARVUS_LOCUS9667343</name>
</gene>
<proteinExistence type="predicted"/>
<protein>
    <recommendedName>
        <fullName evidence="5">VWFA domain-containing protein</fullName>
    </recommendedName>
</protein>
<evidence type="ECO:0000313" key="6">
    <source>
        <dbReference type="EMBL" id="CAI9582523.1"/>
    </source>
</evidence>
<dbReference type="InterPro" id="IPR036465">
    <property type="entry name" value="vWFA_dom_sf"/>
</dbReference>
<dbReference type="SUPFAM" id="SSF53300">
    <property type="entry name" value="vWA-like"/>
    <property type="match status" value="1"/>
</dbReference>
<dbReference type="PANTHER" id="PTHR46393:SF7">
    <property type="entry name" value="COMPLEMENT C2"/>
    <property type="match status" value="1"/>
</dbReference>
<dbReference type="InterPro" id="IPR002035">
    <property type="entry name" value="VWF_A"/>
</dbReference>
<name>A0ABN9ECW8_9NEOB</name>
<keyword evidence="2" id="KW-0732">Signal</keyword>
<feature type="domain" description="VWFA" evidence="5">
    <location>
        <begin position="1"/>
        <end position="105"/>
    </location>
</feature>
<evidence type="ECO:0000256" key="2">
    <source>
        <dbReference type="ARBA" id="ARBA00022729"/>
    </source>
</evidence>
<reference evidence="6" key="1">
    <citation type="submission" date="2023-05" db="EMBL/GenBank/DDBJ databases">
        <authorList>
            <person name="Stuckert A."/>
        </authorList>
    </citation>
    <scope>NUCLEOTIDE SEQUENCE</scope>
</reference>
<dbReference type="Proteomes" id="UP001162483">
    <property type="component" value="Unassembled WGS sequence"/>
</dbReference>
<sequence>RGALQEVYNQLSFDNVRNPDKFLEYSNIIILMTDGKHNMGGDPSVEVNKIREFLDIRKNHREDKLDIYVFGLGDDISQDELNDIASKKDKEKHVFQMKDINKLKE</sequence>
<keyword evidence="7" id="KW-1185">Reference proteome</keyword>
<dbReference type="Gene3D" id="3.40.50.410">
    <property type="entry name" value="von Willebrand factor, type A domain"/>
    <property type="match status" value="1"/>
</dbReference>
<keyword evidence="3" id="KW-0677">Repeat</keyword>